<dbReference type="RefSeq" id="WP_338603943.1">
    <property type="nucleotide sequence ID" value="NZ_AP028679.1"/>
</dbReference>
<dbReference type="PROSITE" id="PS51411">
    <property type="entry name" value="PSP1_C"/>
    <property type="match status" value="1"/>
</dbReference>
<protein>
    <recommendedName>
        <fullName evidence="2">PSP1 C-terminal domain-containing protein</fullName>
    </recommendedName>
</protein>
<keyword evidence="4" id="KW-1185">Reference proteome</keyword>
<feature type="region of interest" description="Disordered" evidence="1">
    <location>
        <begin position="276"/>
        <end position="335"/>
    </location>
</feature>
<dbReference type="EMBL" id="AP028679">
    <property type="protein sequence ID" value="BEQ17123.1"/>
    <property type="molecule type" value="Genomic_DNA"/>
</dbReference>
<name>A0AAU9EJ80_9BACT</name>
<reference evidence="4" key="1">
    <citation type="journal article" date="2023" name="Arch. Microbiol.">
        <title>Desulfoferula mesophilus gen. nov. sp. nov., a mesophilic sulfate-reducing bacterium isolated from a brackish lake sediment.</title>
        <authorList>
            <person name="Watanabe T."/>
            <person name="Yabe T."/>
            <person name="Tsuji J.M."/>
            <person name="Fukui M."/>
        </authorList>
    </citation>
    <scope>NUCLEOTIDE SEQUENCE [LARGE SCALE GENOMIC DNA]</scope>
    <source>
        <strain evidence="4">12FAK</strain>
    </source>
</reference>
<dbReference type="KEGG" id="dmp:FAK_41890"/>
<proteinExistence type="predicted"/>
<sequence>MPKVVGVRFSRGSKIYDFDAGLFVLKPGDFVIVDTENGQALGEVTRGPRPAPEPQSTEDGEAPQLKQVFRLATPEDLEHQAQNTEMEKEAYRFCQERIAARKLDMNLVKVECLFDRSKMIFFFTAEGRLDFRELVRDMVGRLRTRVEMRQIGVRHEAKLLGGLGSCGREICCATFLKDFEPVSVKMAKEQNLSLNPTKISGLCGRLMCCLTYEFETYRSLKKDLPKLGKRLVLADGREAKVIRQNVLEKRVTLYVPGEGEVTVDPEELAQMLTEPEGQGAAVAKQNGNNQGKPEASGPKKNDSPQKDNPEAKGGKPASSRRRRPRRRGKKGPEKS</sequence>
<dbReference type="GO" id="GO:0005737">
    <property type="term" value="C:cytoplasm"/>
    <property type="evidence" value="ECO:0007669"/>
    <property type="project" value="TreeGrafter"/>
</dbReference>
<feature type="compositionally biased region" description="Basic and acidic residues" evidence="1">
    <location>
        <begin position="297"/>
        <end position="313"/>
    </location>
</feature>
<dbReference type="NCBIfam" id="NF041131">
    <property type="entry name" value="RicT_YaaT_fam"/>
    <property type="match status" value="1"/>
</dbReference>
<evidence type="ECO:0000256" key="1">
    <source>
        <dbReference type="SAM" id="MobiDB-lite"/>
    </source>
</evidence>
<feature type="domain" description="PSP1 C-terminal" evidence="2">
    <location>
        <begin position="66"/>
        <end position="151"/>
    </location>
</feature>
<dbReference type="InterPro" id="IPR007557">
    <property type="entry name" value="PSP1_C"/>
</dbReference>
<dbReference type="Pfam" id="PF04468">
    <property type="entry name" value="PSP1"/>
    <property type="match status" value="1"/>
</dbReference>
<evidence type="ECO:0000313" key="3">
    <source>
        <dbReference type="EMBL" id="BEQ17123.1"/>
    </source>
</evidence>
<dbReference type="Proteomes" id="UP001366166">
    <property type="component" value="Chromosome"/>
</dbReference>
<feature type="region of interest" description="Disordered" evidence="1">
    <location>
        <begin position="41"/>
        <end position="62"/>
    </location>
</feature>
<evidence type="ECO:0000313" key="4">
    <source>
        <dbReference type="Proteomes" id="UP001366166"/>
    </source>
</evidence>
<feature type="compositionally biased region" description="Basic residues" evidence="1">
    <location>
        <begin position="318"/>
        <end position="329"/>
    </location>
</feature>
<dbReference type="InterPro" id="IPR047767">
    <property type="entry name" value="PSP1-like"/>
</dbReference>
<dbReference type="PANTHER" id="PTHR43830:SF3">
    <property type="entry name" value="PROTEIN PSP1"/>
    <property type="match status" value="1"/>
</dbReference>
<accession>A0AAU9EJ80</accession>
<organism evidence="3 4">
    <name type="scientific">Desulfoferula mesophila</name>
    <dbReference type="NCBI Taxonomy" id="3058419"/>
    <lineage>
        <taxon>Bacteria</taxon>
        <taxon>Pseudomonadati</taxon>
        <taxon>Thermodesulfobacteriota</taxon>
        <taxon>Desulfarculia</taxon>
        <taxon>Desulfarculales</taxon>
        <taxon>Desulfarculaceae</taxon>
        <taxon>Desulfoferula</taxon>
    </lineage>
</organism>
<dbReference type="AlphaFoldDB" id="A0AAU9EJ80"/>
<gene>
    <name evidence="3" type="ORF">FAK_41890</name>
</gene>
<dbReference type="PANTHER" id="PTHR43830">
    <property type="entry name" value="PROTEIN PSP1"/>
    <property type="match status" value="1"/>
</dbReference>
<evidence type="ECO:0000259" key="2">
    <source>
        <dbReference type="PROSITE" id="PS51411"/>
    </source>
</evidence>